<dbReference type="GO" id="GO:0001940">
    <property type="term" value="C:male pronucleus"/>
    <property type="evidence" value="ECO:0007669"/>
    <property type="project" value="TreeGrafter"/>
</dbReference>
<dbReference type="Ensembl" id="ENSGAGT00000027119.1">
    <property type="protein sequence ID" value="ENSGAGP00000023808.1"/>
    <property type="gene ID" value="ENSGAGG00000017422.1"/>
</dbReference>
<dbReference type="Proteomes" id="UP000291020">
    <property type="component" value="Unassembled WGS sequence"/>
</dbReference>
<evidence type="ECO:0000256" key="1">
    <source>
        <dbReference type="SAM" id="MobiDB-lite"/>
    </source>
</evidence>
<dbReference type="PANTHER" id="PTHR35678">
    <property type="entry name" value="PROTEIN STPG4"/>
    <property type="match status" value="1"/>
</dbReference>
<sequence>MGGREGAPPSPTLPPATALLSLSPALAPVATPLHPSSAPTAALHHPQPSSGPSHSSTSTPCSAPTSFGPSCSSPTPTPGTYVVRDFIEEAQLNPVKATYNFKGEGRKRPSIFQPTADLTLPDVYAYTPPSFVDLAGKKPATYSFKSAPRKSPSTLCFKDKNVSQMTLIASFSKLRQFMFRSAVQRFPTTYFTPKEGPGPGEYEMKEKAPHPISSCFQSKVPRLQPIRSKIPGPGAYEPTRQFPKQPQTIASLGHEHSIFFSNTFGF</sequence>
<dbReference type="GO" id="GO:0001939">
    <property type="term" value="C:female pronucleus"/>
    <property type="evidence" value="ECO:0007669"/>
    <property type="project" value="TreeGrafter"/>
</dbReference>
<proteinExistence type="predicted"/>
<evidence type="ECO:0000313" key="2">
    <source>
        <dbReference type="Ensembl" id="ENSGAGP00000023808.1"/>
    </source>
</evidence>
<evidence type="ECO:0000313" key="3">
    <source>
        <dbReference type="Proteomes" id="UP000291020"/>
    </source>
</evidence>
<feature type="region of interest" description="Disordered" evidence="1">
    <location>
        <begin position="29"/>
        <end position="75"/>
    </location>
</feature>
<keyword evidence="3" id="KW-1185">Reference proteome</keyword>
<dbReference type="AlphaFoldDB" id="A0A452I838"/>
<reference evidence="3" key="1">
    <citation type="journal article" date="2017" name="PLoS ONE">
        <title>The Agassiz's desert tortoise genome provides a resource for the conservation of a threatened species.</title>
        <authorList>
            <person name="Tollis M."/>
            <person name="DeNardo D.F."/>
            <person name="Cornelius J.A."/>
            <person name="Dolby G.A."/>
            <person name="Edwards T."/>
            <person name="Henen B.T."/>
            <person name="Karl A.E."/>
            <person name="Murphy R.W."/>
            <person name="Kusumi K."/>
        </authorList>
    </citation>
    <scope>NUCLEOTIDE SEQUENCE [LARGE SCALE GENOMIC DNA]</scope>
</reference>
<reference evidence="2" key="3">
    <citation type="submission" date="2025-09" db="UniProtKB">
        <authorList>
            <consortium name="Ensembl"/>
        </authorList>
    </citation>
    <scope>IDENTIFICATION</scope>
</reference>
<reference evidence="2" key="2">
    <citation type="submission" date="2025-08" db="UniProtKB">
        <authorList>
            <consortium name="Ensembl"/>
        </authorList>
    </citation>
    <scope>IDENTIFICATION</scope>
</reference>
<feature type="compositionally biased region" description="Low complexity" evidence="1">
    <location>
        <begin position="44"/>
        <end position="75"/>
    </location>
</feature>
<name>A0A452I838_9SAUR</name>
<dbReference type="PANTHER" id="PTHR35678:SF1">
    <property type="entry name" value="PROTEIN STPG4"/>
    <property type="match status" value="1"/>
</dbReference>
<dbReference type="GO" id="GO:0042393">
    <property type="term" value="F:histone binding"/>
    <property type="evidence" value="ECO:0007669"/>
    <property type="project" value="TreeGrafter"/>
</dbReference>
<accession>A0A452I838</accession>
<dbReference type="GO" id="GO:0044727">
    <property type="term" value="P:epigenetic programing of male pronucleus"/>
    <property type="evidence" value="ECO:0007669"/>
    <property type="project" value="TreeGrafter"/>
</dbReference>
<dbReference type="GO" id="GO:0042585">
    <property type="term" value="C:germinal vesicle"/>
    <property type="evidence" value="ECO:0007669"/>
    <property type="project" value="TreeGrafter"/>
</dbReference>
<protein>
    <submittedName>
        <fullName evidence="2">Uncharacterized protein</fullName>
    </submittedName>
</protein>
<dbReference type="GO" id="GO:0003682">
    <property type="term" value="F:chromatin binding"/>
    <property type="evidence" value="ECO:0007669"/>
    <property type="project" value="TreeGrafter"/>
</dbReference>
<organism evidence="2 3">
    <name type="scientific">Gopherus agassizii</name>
    <name type="common">Agassiz's desert tortoise</name>
    <dbReference type="NCBI Taxonomy" id="38772"/>
    <lineage>
        <taxon>Eukaryota</taxon>
        <taxon>Metazoa</taxon>
        <taxon>Chordata</taxon>
        <taxon>Craniata</taxon>
        <taxon>Vertebrata</taxon>
        <taxon>Euteleostomi</taxon>
        <taxon>Archelosauria</taxon>
        <taxon>Testudinata</taxon>
        <taxon>Testudines</taxon>
        <taxon>Cryptodira</taxon>
        <taxon>Durocryptodira</taxon>
        <taxon>Testudinoidea</taxon>
        <taxon>Testudinidae</taxon>
        <taxon>Gopherus</taxon>
    </lineage>
</organism>